<dbReference type="InterPro" id="IPR004360">
    <property type="entry name" value="Glyas_Fos-R_dOase_dom"/>
</dbReference>
<reference evidence="3" key="1">
    <citation type="journal article" date="2019" name="Int. J. Syst. Evol. Microbiol.">
        <title>The Global Catalogue of Microorganisms (GCM) 10K type strain sequencing project: providing services to taxonomists for standard genome sequencing and annotation.</title>
        <authorList>
            <consortium name="The Broad Institute Genomics Platform"/>
            <consortium name="The Broad Institute Genome Sequencing Center for Infectious Disease"/>
            <person name="Wu L."/>
            <person name="Ma J."/>
        </authorList>
    </citation>
    <scope>NUCLEOTIDE SEQUENCE [LARGE SCALE GENOMIC DNA]</scope>
    <source>
        <strain evidence="3">CCM 8653</strain>
    </source>
</reference>
<name>A0ABQ2B8X1_9MICO</name>
<evidence type="ECO:0000313" key="3">
    <source>
        <dbReference type="Proteomes" id="UP000632535"/>
    </source>
</evidence>
<protein>
    <recommendedName>
        <fullName evidence="1">VOC domain-containing protein</fullName>
    </recommendedName>
</protein>
<accession>A0ABQ2B8X1</accession>
<dbReference type="Proteomes" id="UP000632535">
    <property type="component" value="Unassembled WGS sequence"/>
</dbReference>
<dbReference type="RefSeq" id="WP_188524806.1">
    <property type="nucleotide sequence ID" value="NZ_BMDG01000012.1"/>
</dbReference>
<dbReference type="Pfam" id="PF00903">
    <property type="entry name" value="Glyoxalase"/>
    <property type="match status" value="1"/>
</dbReference>
<evidence type="ECO:0000313" key="2">
    <source>
        <dbReference type="EMBL" id="GGI10785.1"/>
    </source>
</evidence>
<dbReference type="PROSITE" id="PS51819">
    <property type="entry name" value="VOC"/>
    <property type="match status" value="1"/>
</dbReference>
<sequence length="138" mass="14617">MVTTRRGFSSFSVDDLDAAHSFYADTLGLRVTPLDEGMGLVVRLGPGAPVFVYPKEDHVPAAFTVMHLAVADVDPVVDDLVAKGVTLERYEGFDQDEKGVARGFMEGGDGAWFTDPAGNVIGLMDGEGVAQLLDELGG</sequence>
<keyword evidence="3" id="KW-1185">Reference proteome</keyword>
<dbReference type="EMBL" id="BMDG01000012">
    <property type="protein sequence ID" value="GGI10785.1"/>
    <property type="molecule type" value="Genomic_DNA"/>
</dbReference>
<proteinExistence type="predicted"/>
<dbReference type="Gene3D" id="3.10.180.10">
    <property type="entry name" value="2,3-Dihydroxybiphenyl 1,2-Dioxygenase, domain 1"/>
    <property type="match status" value="1"/>
</dbReference>
<evidence type="ECO:0000259" key="1">
    <source>
        <dbReference type="PROSITE" id="PS51819"/>
    </source>
</evidence>
<gene>
    <name evidence="2" type="ORF">GCM10007368_32960</name>
</gene>
<dbReference type="InterPro" id="IPR037523">
    <property type="entry name" value="VOC_core"/>
</dbReference>
<dbReference type="SUPFAM" id="SSF54593">
    <property type="entry name" value="Glyoxalase/Bleomycin resistance protein/Dihydroxybiphenyl dioxygenase"/>
    <property type="match status" value="1"/>
</dbReference>
<organism evidence="2 3">
    <name type="scientific">Isoptericola cucumis</name>
    <dbReference type="NCBI Taxonomy" id="1776856"/>
    <lineage>
        <taxon>Bacteria</taxon>
        <taxon>Bacillati</taxon>
        <taxon>Actinomycetota</taxon>
        <taxon>Actinomycetes</taxon>
        <taxon>Micrococcales</taxon>
        <taxon>Promicromonosporaceae</taxon>
        <taxon>Isoptericola</taxon>
    </lineage>
</organism>
<dbReference type="InterPro" id="IPR029068">
    <property type="entry name" value="Glyas_Bleomycin-R_OHBP_Dase"/>
</dbReference>
<feature type="domain" description="VOC" evidence="1">
    <location>
        <begin position="5"/>
        <end position="126"/>
    </location>
</feature>
<comment type="caution">
    <text evidence="2">The sequence shown here is derived from an EMBL/GenBank/DDBJ whole genome shotgun (WGS) entry which is preliminary data.</text>
</comment>